<feature type="region of interest" description="Disordered" evidence="1">
    <location>
        <begin position="85"/>
        <end position="127"/>
    </location>
</feature>
<feature type="compositionally biased region" description="Low complexity" evidence="1">
    <location>
        <begin position="94"/>
        <end position="107"/>
    </location>
</feature>
<dbReference type="RefSeq" id="XP_003030448.1">
    <property type="nucleotide sequence ID" value="XM_003030402.1"/>
</dbReference>
<feature type="region of interest" description="Disordered" evidence="1">
    <location>
        <begin position="1"/>
        <end position="52"/>
    </location>
</feature>
<dbReference type="GeneID" id="9587938"/>
<accession>D8Q8W5</accession>
<sequence length="127" mass="13986">MLRHRRTHGEAVVAALEQQEKEQAAARPPPPAVFNPPIVNQQVGEGSSGPMNVQWMVPNRATRPYRHYPDIPRTTEDMAVPMAAPTTYSSGAMPTSTTWQSTTPSDPAQNPSYNGVQATKEGQYRQQ</sequence>
<reference evidence="2 3" key="1">
    <citation type="journal article" date="2010" name="Nat. Biotechnol.">
        <title>Genome sequence of the model mushroom Schizophyllum commune.</title>
        <authorList>
            <person name="Ohm R.A."/>
            <person name="de Jong J.F."/>
            <person name="Lugones L.G."/>
            <person name="Aerts A."/>
            <person name="Kothe E."/>
            <person name="Stajich J.E."/>
            <person name="de Vries R.P."/>
            <person name="Record E."/>
            <person name="Levasseur A."/>
            <person name="Baker S.E."/>
            <person name="Bartholomew K.A."/>
            <person name="Coutinho P.M."/>
            <person name="Erdmann S."/>
            <person name="Fowler T.J."/>
            <person name="Gathman A.C."/>
            <person name="Lombard V."/>
            <person name="Henrissat B."/>
            <person name="Knabe N."/>
            <person name="Kuees U."/>
            <person name="Lilly W.W."/>
            <person name="Lindquist E."/>
            <person name="Lucas S."/>
            <person name="Magnuson J.K."/>
            <person name="Piumi F."/>
            <person name="Raudaskoski M."/>
            <person name="Salamov A."/>
            <person name="Schmutz J."/>
            <person name="Schwarze F.W.M.R."/>
            <person name="vanKuyk P.A."/>
            <person name="Horton J.S."/>
            <person name="Grigoriev I.V."/>
            <person name="Woesten H.A.B."/>
        </authorList>
    </citation>
    <scope>NUCLEOTIDE SEQUENCE [LARGE SCALE GENOMIC DNA]</scope>
    <source>
        <strain evidence="3">H4-8 / FGSC 9210</strain>
    </source>
</reference>
<dbReference type="OrthoDB" id="6077919at2759"/>
<feature type="non-terminal residue" evidence="2">
    <location>
        <position position="127"/>
    </location>
</feature>
<evidence type="ECO:0000256" key="1">
    <source>
        <dbReference type="SAM" id="MobiDB-lite"/>
    </source>
</evidence>
<organism evidence="3">
    <name type="scientific">Schizophyllum commune (strain H4-8 / FGSC 9210)</name>
    <name type="common">Split gill fungus</name>
    <dbReference type="NCBI Taxonomy" id="578458"/>
    <lineage>
        <taxon>Eukaryota</taxon>
        <taxon>Fungi</taxon>
        <taxon>Dikarya</taxon>
        <taxon>Basidiomycota</taxon>
        <taxon>Agaricomycotina</taxon>
        <taxon>Agaricomycetes</taxon>
        <taxon>Agaricomycetidae</taxon>
        <taxon>Agaricales</taxon>
        <taxon>Schizophyllaceae</taxon>
        <taxon>Schizophyllum</taxon>
    </lineage>
</organism>
<keyword evidence="3" id="KW-1185">Reference proteome</keyword>
<dbReference type="AlphaFoldDB" id="D8Q8W5"/>
<evidence type="ECO:0000313" key="2">
    <source>
        <dbReference type="EMBL" id="EFI95545.1"/>
    </source>
</evidence>
<dbReference type="KEGG" id="scm:SCHCO_02669792"/>
<feature type="compositionally biased region" description="Polar residues" evidence="1">
    <location>
        <begin position="38"/>
        <end position="51"/>
    </location>
</feature>
<name>D8Q8W5_SCHCM</name>
<dbReference type="VEuPathDB" id="FungiDB:SCHCODRAFT_02669792"/>
<proteinExistence type="predicted"/>
<dbReference type="Proteomes" id="UP000007431">
    <property type="component" value="Unassembled WGS sequence"/>
</dbReference>
<dbReference type="HOGENOM" id="CLU_1971782_0_0_1"/>
<evidence type="ECO:0000313" key="3">
    <source>
        <dbReference type="Proteomes" id="UP000007431"/>
    </source>
</evidence>
<gene>
    <name evidence="2" type="ORF">SCHCODRAFT_110393</name>
</gene>
<feature type="compositionally biased region" description="Polar residues" evidence="1">
    <location>
        <begin position="108"/>
        <end position="117"/>
    </location>
</feature>
<dbReference type="EMBL" id="GL377308">
    <property type="protein sequence ID" value="EFI95545.1"/>
    <property type="molecule type" value="Genomic_DNA"/>
</dbReference>
<dbReference type="InParanoid" id="D8Q8W5"/>
<protein>
    <submittedName>
        <fullName evidence="2">Uncharacterized protein</fullName>
    </submittedName>
</protein>